<accession>A0A8H7KD08</accession>
<organism evidence="1 2">
    <name type="scientific">Bionectria ochroleuca</name>
    <name type="common">Gliocladium roseum</name>
    <dbReference type="NCBI Taxonomy" id="29856"/>
    <lineage>
        <taxon>Eukaryota</taxon>
        <taxon>Fungi</taxon>
        <taxon>Dikarya</taxon>
        <taxon>Ascomycota</taxon>
        <taxon>Pezizomycotina</taxon>
        <taxon>Sordariomycetes</taxon>
        <taxon>Hypocreomycetidae</taxon>
        <taxon>Hypocreales</taxon>
        <taxon>Bionectriaceae</taxon>
        <taxon>Clonostachys</taxon>
    </lineage>
</organism>
<dbReference type="AlphaFoldDB" id="A0A8H7KD08"/>
<protein>
    <submittedName>
        <fullName evidence="1">Uncharacterized protein</fullName>
    </submittedName>
</protein>
<comment type="caution">
    <text evidence="1">The sequence shown here is derived from an EMBL/GenBank/DDBJ whole genome shotgun (WGS) entry which is preliminary data.</text>
</comment>
<dbReference type="EMBL" id="JADCTT010000009">
    <property type="protein sequence ID" value="KAF9747964.1"/>
    <property type="molecule type" value="Genomic_DNA"/>
</dbReference>
<name>A0A8H7KD08_BIOOC</name>
<sequence length="105" mass="11323">MEVFSDFLREAVGRVAGGTVSGAQIFTTTIRRPFVLGASRVRHKPKPPAGRSFLPALTRLNAIVHQRSRGSRLPETLRTSSAVVLPNKAFPTAPTNPRAAAMPHP</sequence>
<evidence type="ECO:0000313" key="2">
    <source>
        <dbReference type="Proteomes" id="UP000616885"/>
    </source>
</evidence>
<evidence type="ECO:0000313" key="1">
    <source>
        <dbReference type="EMBL" id="KAF9747964.1"/>
    </source>
</evidence>
<dbReference type="Proteomes" id="UP000616885">
    <property type="component" value="Unassembled WGS sequence"/>
</dbReference>
<proteinExistence type="predicted"/>
<reference evidence="1" key="1">
    <citation type="submission" date="2020-10" db="EMBL/GenBank/DDBJ databases">
        <title>High-Quality Genome Resource of Clonostachys rosea strain S41 by Oxford Nanopore Long-Read Sequencing.</title>
        <authorList>
            <person name="Wang H."/>
        </authorList>
    </citation>
    <scope>NUCLEOTIDE SEQUENCE</scope>
    <source>
        <strain evidence="1">S41</strain>
    </source>
</reference>
<gene>
    <name evidence="1" type="ORF">IM811_017469</name>
</gene>